<feature type="transmembrane region" description="Helical" evidence="7">
    <location>
        <begin position="600"/>
        <end position="623"/>
    </location>
</feature>
<feature type="transmembrane region" description="Helical" evidence="7">
    <location>
        <begin position="267"/>
        <end position="287"/>
    </location>
</feature>
<comment type="similarity">
    <text evidence="2 7">Belongs to the CTL (choline transporter-like) family.</text>
</comment>
<dbReference type="PANTHER" id="PTHR12385:SF14">
    <property type="entry name" value="CHOLINE TRANSPORTER-LIKE 2"/>
    <property type="match status" value="1"/>
</dbReference>
<proteinExistence type="inferred from homology"/>
<keyword evidence="9" id="KW-1185">Reference proteome</keyword>
<feature type="transmembrane region" description="Helical" evidence="7">
    <location>
        <begin position="214"/>
        <end position="235"/>
    </location>
</feature>
<accession>A0AAD9KS74</accession>
<dbReference type="EMBL" id="JAODUO010000658">
    <property type="protein sequence ID" value="KAK2176536.1"/>
    <property type="molecule type" value="Genomic_DNA"/>
</dbReference>
<gene>
    <name evidence="8" type="ORF">NP493_657g01053</name>
</gene>
<evidence type="ECO:0000256" key="3">
    <source>
        <dbReference type="ARBA" id="ARBA00022692"/>
    </source>
</evidence>
<comment type="caution">
    <text evidence="8">The sequence shown here is derived from an EMBL/GenBank/DDBJ whole genome shotgun (WGS) entry which is preliminary data.</text>
</comment>
<evidence type="ECO:0000313" key="8">
    <source>
        <dbReference type="EMBL" id="KAK2176536.1"/>
    </source>
</evidence>
<dbReference type="GO" id="GO:0005886">
    <property type="term" value="C:plasma membrane"/>
    <property type="evidence" value="ECO:0007669"/>
    <property type="project" value="UniProtKB-SubCell"/>
</dbReference>
<keyword evidence="5 7" id="KW-0472">Membrane</keyword>
<evidence type="ECO:0000256" key="1">
    <source>
        <dbReference type="ARBA" id="ARBA00004141"/>
    </source>
</evidence>
<dbReference type="GO" id="GO:0022857">
    <property type="term" value="F:transmembrane transporter activity"/>
    <property type="evidence" value="ECO:0007669"/>
    <property type="project" value="UniProtKB-UniRule"/>
</dbReference>
<name>A0AAD9KS74_RIDPI</name>
<dbReference type="AlphaFoldDB" id="A0AAD9KS74"/>
<evidence type="ECO:0000256" key="5">
    <source>
        <dbReference type="ARBA" id="ARBA00023136"/>
    </source>
</evidence>
<protein>
    <recommendedName>
        <fullName evidence="7">Choline transporter-like protein</fullName>
    </recommendedName>
</protein>
<dbReference type="Proteomes" id="UP001209878">
    <property type="component" value="Unassembled WGS sequence"/>
</dbReference>
<keyword evidence="6" id="KW-0325">Glycoprotein</keyword>
<evidence type="ECO:0000256" key="6">
    <source>
        <dbReference type="ARBA" id="ARBA00023180"/>
    </source>
</evidence>
<dbReference type="Pfam" id="PF04515">
    <property type="entry name" value="Choline_transpo"/>
    <property type="match status" value="1"/>
</dbReference>
<organism evidence="8 9">
    <name type="scientific">Ridgeia piscesae</name>
    <name type="common">Tubeworm</name>
    <dbReference type="NCBI Taxonomy" id="27915"/>
    <lineage>
        <taxon>Eukaryota</taxon>
        <taxon>Metazoa</taxon>
        <taxon>Spiralia</taxon>
        <taxon>Lophotrochozoa</taxon>
        <taxon>Annelida</taxon>
        <taxon>Polychaeta</taxon>
        <taxon>Sedentaria</taxon>
        <taxon>Canalipalpata</taxon>
        <taxon>Sabellida</taxon>
        <taxon>Siboglinidae</taxon>
        <taxon>Ridgeia</taxon>
    </lineage>
</organism>
<feature type="transmembrane region" description="Helical" evidence="7">
    <location>
        <begin position="553"/>
        <end position="574"/>
    </location>
</feature>
<feature type="transmembrane region" description="Helical" evidence="7">
    <location>
        <begin position="451"/>
        <end position="475"/>
    </location>
</feature>
<comment type="subcellular location">
    <subcellularLocation>
        <location evidence="7">Cell membrane</location>
        <topology evidence="7">Multi-pass membrane protein</topology>
    </subcellularLocation>
    <subcellularLocation>
        <location evidence="1">Membrane</location>
        <topology evidence="1">Multi-pass membrane protein</topology>
    </subcellularLocation>
</comment>
<reference evidence="8" key="1">
    <citation type="journal article" date="2023" name="Mol. Biol. Evol.">
        <title>Third-Generation Sequencing Reveals the Adaptive Role of the Epigenome in Three Deep-Sea Polychaetes.</title>
        <authorList>
            <person name="Perez M."/>
            <person name="Aroh O."/>
            <person name="Sun Y."/>
            <person name="Lan Y."/>
            <person name="Juniper S.K."/>
            <person name="Young C.R."/>
            <person name="Angers B."/>
            <person name="Qian P.Y."/>
        </authorList>
    </citation>
    <scope>NUCLEOTIDE SEQUENCE</scope>
    <source>
        <strain evidence="8">R07B-5</strain>
    </source>
</reference>
<feature type="transmembrane region" description="Helical" evidence="7">
    <location>
        <begin position="320"/>
        <end position="338"/>
    </location>
</feature>
<evidence type="ECO:0000256" key="7">
    <source>
        <dbReference type="RuleBase" id="RU368066"/>
    </source>
</evidence>
<sequence length="669" mass="74886">MIAVGAYGFSRGDPNRLLYPTDSKGNLCGQGDFKDRPNLLFFDLVACLKMGAAVVISGCPTTQVCVSSCPNATWMWYSQYAAEQISSSKKADRDQMICKYNVEPLTSTKTVKELVEDEDCAPYYVSSKSIVGRCVPSALSSMVSDLVDKYNNTVNETDLTGGSKYMAFFLNAQEYGMKILQDVRSSWHMILIGLVIAMLVSFLYIVIMRWIAGLMVWITIFLFVGLFAYGTYYSVTKYLDMKDNPDNQGNVEFTTNLDNYTNLADTWLALSIICGVVLGITLILLIFLRKRILIAIAVIKSASRAVGAMIFTLFWPLIPFILQVFLFFFWGATAIYLASSGSATYSQTNSTIENTTSGVKETFETVVAKIPCDPSGNDTASSMCNFLKYGGDEYTTYLQFYQLFMLFWMMNFIVALGQVTLAGAFASYYWAFDKANDLPPFPMSSSLWRALRYHLGSIAFGSLIIAIIQIIRVILEYVDHKLNKYDNAVVKFLLKCLKCCFWCLEKFMKFLNKNAYILIAVYGKNFCTSAKNAFFLILRNIVRVVVIDKVTGFLLLIGKLVIVGIVGILAFIFFSGDAEGIVSISSITDYMNNYKPELNFYLVPVIIIIVGTYVIASGFFSVYSMGVDTVFLCFLEDLERNDGSAEKPYYMSKDLMGLLGKTNKVDSEK</sequence>
<dbReference type="InterPro" id="IPR007603">
    <property type="entry name" value="Choline_transptr-like"/>
</dbReference>
<evidence type="ECO:0000256" key="4">
    <source>
        <dbReference type="ARBA" id="ARBA00022989"/>
    </source>
</evidence>
<evidence type="ECO:0000256" key="2">
    <source>
        <dbReference type="ARBA" id="ARBA00007168"/>
    </source>
</evidence>
<evidence type="ECO:0000313" key="9">
    <source>
        <dbReference type="Proteomes" id="UP001209878"/>
    </source>
</evidence>
<comment type="function">
    <text evidence="7">Choline transporter.</text>
</comment>
<keyword evidence="3 7" id="KW-0812">Transmembrane</keyword>
<feature type="transmembrane region" description="Helical" evidence="7">
    <location>
        <begin position="406"/>
        <end position="431"/>
    </location>
</feature>
<feature type="transmembrane region" description="Helical" evidence="7">
    <location>
        <begin position="187"/>
        <end position="207"/>
    </location>
</feature>
<dbReference type="PANTHER" id="PTHR12385">
    <property type="entry name" value="CHOLINE TRANSPORTER-LIKE (SLC FAMILY 44)"/>
    <property type="match status" value="1"/>
</dbReference>
<keyword evidence="4 7" id="KW-1133">Transmembrane helix</keyword>